<evidence type="ECO:0000313" key="4">
    <source>
        <dbReference type="Proteomes" id="UP000070505"/>
    </source>
</evidence>
<evidence type="ECO:0000256" key="2">
    <source>
        <dbReference type="SAM" id="SignalP"/>
    </source>
</evidence>
<feature type="compositionally biased region" description="Low complexity" evidence="1">
    <location>
        <begin position="122"/>
        <end position="140"/>
    </location>
</feature>
<feature type="chain" id="PRO_5039163449" description="Sugar ABC transporter substrate-binding protein" evidence="2">
    <location>
        <begin position="25"/>
        <end position="240"/>
    </location>
</feature>
<dbReference type="PROSITE" id="PS51257">
    <property type="entry name" value="PROKAR_LIPOPROTEIN"/>
    <property type="match status" value="1"/>
</dbReference>
<gene>
    <name evidence="3" type="ORF">HMPREF3230_00097</name>
</gene>
<evidence type="ECO:0000313" key="3">
    <source>
        <dbReference type="EMBL" id="KXI19106.1"/>
    </source>
</evidence>
<protein>
    <recommendedName>
        <fullName evidence="5">Sugar ABC transporter substrate-binding protein</fullName>
    </recommendedName>
</protein>
<feature type="region of interest" description="Disordered" evidence="1">
    <location>
        <begin position="115"/>
        <end position="153"/>
    </location>
</feature>
<accession>A0A135ZBT7</accession>
<evidence type="ECO:0000256" key="1">
    <source>
        <dbReference type="SAM" id="MobiDB-lite"/>
    </source>
</evidence>
<feature type="signal peptide" evidence="2">
    <location>
        <begin position="1"/>
        <end position="24"/>
    </location>
</feature>
<dbReference type="Proteomes" id="UP000070505">
    <property type="component" value="Unassembled WGS sequence"/>
</dbReference>
<name>A0A135ZBT7_GARVA</name>
<dbReference type="EMBL" id="LSRC01000004">
    <property type="protein sequence ID" value="KXI19106.1"/>
    <property type="molecule type" value="Genomic_DNA"/>
</dbReference>
<reference evidence="3 4" key="1">
    <citation type="submission" date="2016-02" db="EMBL/GenBank/DDBJ databases">
        <authorList>
            <person name="Wen L."/>
            <person name="He K."/>
            <person name="Yang H."/>
        </authorList>
    </citation>
    <scope>NUCLEOTIDE SEQUENCE [LARGE SCALE GENOMIC DNA]</scope>
    <source>
        <strain evidence="3 4">CMW7778B</strain>
    </source>
</reference>
<dbReference type="AlphaFoldDB" id="A0A135ZBT7"/>
<keyword evidence="2" id="KW-0732">Signal</keyword>
<evidence type="ECO:0008006" key="5">
    <source>
        <dbReference type="Google" id="ProtNLM"/>
    </source>
</evidence>
<comment type="caution">
    <text evidence="3">The sequence shown here is derived from an EMBL/GenBank/DDBJ whole genome shotgun (WGS) entry which is preliminary data.</text>
</comment>
<dbReference type="PATRIC" id="fig|2702.101.peg.96"/>
<organism evidence="3 4">
    <name type="scientific">Gardnerella vaginalis</name>
    <dbReference type="NCBI Taxonomy" id="2702"/>
    <lineage>
        <taxon>Bacteria</taxon>
        <taxon>Bacillati</taxon>
        <taxon>Actinomycetota</taxon>
        <taxon>Actinomycetes</taxon>
        <taxon>Bifidobacteriales</taxon>
        <taxon>Bifidobacteriaceae</taxon>
        <taxon>Gardnerella</taxon>
    </lineage>
</organism>
<proteinExistence type="predicted"/>
<sequence>MRVVFRFFTLVSVAVMIVSLTACEPQGEAVGDSGKSNDIVHDGIDVNDIRIVVIGSSSFSLDTSVLDSCANSGMKASYVSISDIKNPASAAYDAIRDASNSRSSLVIINEINVNSHDDSDSSDSSKSSYENSSSKQSNKSKSNKSKLKSRENMSSLRKWESALLDVRRAGIPVLLVNPIKPPSDTTLYAAKAYFPTYLKDKEKITKTIKNRNIKKTSLSKIVRAIIDNIPHEKEVIVDER</sequence>